<evidence type="ECO:0000313" key="1">
    <source>
        <dbReference type="EMBL" id="WOJ94021.1"/>
    </source>
</evidence>
<dbReference type="InterPro" id="IPR007411">
    <property type="entry name" value="EpmC"/>
</dbReference>
<organism evidence="1 2">
    <name type="scientific">Congregibacter variabilis</name>
    <dbReference type="NCBI Taxonomy" id="3081200"/>
    <lineage>
        <taxon>Bacteria</taxon>
        <taxon>Pseudomonadati</taxon>
        <taxon>Pseudomonadota</taxon>
        <taxon>Gammaproteobacteria</taxon>
        <taxon>Cellvibrionales</taxon>
        <taxon>Halieaceae</taxon>
        <taxon>Congregibacter</taxon>
    </lineage>
</organism>
<reference evidence="1 2" key="1">
    <citation type="submission" date="2023-10" db="EMBL/GenBank/DDBJ databases">
        <title>Two novel species belonging to the OM43/NOR5 clade.</title>
        <authorList>
            <person name="Park M."/>
        </authorList>
    </citation>
    <scope>NUCLEOTIDE SEQUENCE [LARGE SCALE GENOMIC DNA]</scope>
    <source>
        <strain evidence="1 2">IMCC43200</strain>
    </source>
</reference>
<dbReference type="Pfam" id="PF04315">
    <property type="entry name" value="EpmC"/>
    <property type="match status" value="1"/>
</dbReference>
<keyword evidence="1" id="KW-0648">Protein biosynthesis</keyword>
<dbReference type="EMBL" id="CP136864">
    <property type="protein sequence ID" value="WOJ94021.1"/>
    <property type="molecule type" value="Genomic_DNA"/>
</dbReference>
<protein>
    <submittedName>
        <fullName evidence="1">Elongation factor P hydroxylase</fullName>
    </submittedName>
</protein>
<sequence length="188" mass="20841">MNSALSSSKALSADAIVKVFNDLFRHSYRTCLLGGADEPLYEPARDGTPAQIFFREDYVSSALHEVAHWCIAGAARRTRIDYGYWYDPDGRSEDAQIDFMKAEARPQALEWCFSKASGVPFRLSMDNLDAPPDPAMKQAFANAVLAQAHNFAQRGLPPRAQLMFGELGRCTGARLEAASLRFFEGDLL</sequence>
<dbReference type="Proteomes" id="UP001626537">
    <property type="component" value="Chromosome"/>
</dbReference>
<gene>
    <name evidence="1" type="ORF">R0135_02335</name>
</gene>
<keyword evidence="1" id="KW-0251">Elongation factor</keyword>
<evidence type="ECO:0000313" key="2">
    <source>
        <dbReference type="Proteomes" id="UP001626537"/>
    </source>
</evidence>
<name>A0ABZ0I7H9_9GAMM</name>
<keyword evidence="2" id="KW-1185">Reference proteome</keyword>
<accession>A0ABZ0I7H9</accession>
<dbReference type="RefSeq" id="WP_407348660.1">
    <property type="nucleotide sequence ID" value="NZ_CP136864.1"/>
</dbReference>
<dbReference type="GO" id="GO:0003746">
    <property type="term" value="F:translation elongation factor activity"/>
    <property type="evidence" value="ECO:0007669"/>
    <property type="project" value="UniProtKB-KW"/>
</dbReference>
<proteinExistence type="predicted"/>